<evidence type="ECO:0000259" key="2">
    <source>
        <dbReference type="Pfam" id="PF03107"/>
    </source>
</evidence>
<dbReference type="OMA" id="RECFGCW"/>
<evidence type="ECO:0000256" key="1">
    <source>
        <dbReference type="ARBA" id="ARBA00022737"/>
    </source>
</evidence>
<dbReference type="PANTHER" id="PTHR32410">
    <property type="entry name" value="CYSTEINE/HISTIDINE-RICH C1 DOMAIN FAMILY PROTEIN"/>
    <property type="match status" value="1"/>
</dbReference>
<dbReference type="AlphaFoldDB" id="V4JV15"/>
<dbReference type="InterPro" id="IPR046349">
    <property type="entry name" value="C1-like_sf"/>
</dbReference>
<sequence>IIVCEVKVLKKRIALKTIMDSVAGFHLEEMDGKPFLVYHHPKYHPMPQTQSLTSSSETTSHNQPLQPLFLCPLARWNKDAPIPFCNSFPINSSPEYILSTPTFRYHPVRPLYRCNNKDFNVDADECQLCNVSNFGTIFYFCEYHHETYHKECVESPAKIKHPYHPEHSLQLYCDFSGRNTECLYCGERGIDMVYYCTICQVFMHPVCMMKPILFVIDQPKRHNHPLTFFPRQTSLTCNVCGLLRKSSLTYVCLICNFVAHKDCMYFPHIIKISRHHHRISYTSSLQSREWSCGVCRQRVDCDYGAYTCDKCSDYAVHSRCALGKNVWDGEELEGVPEEDDVTQDARPFDIISEGVILHFLHDHHLRFEVNILYDENKLCQACVLPIFEGNYYSCIECEFILYETCAMAPRRIQHALHPHLLILKIATEYENGYFECNACDRICGGFVYECYIEDCEFDLDVRCALISEPFDYKVHEHPLFLALDPIKKPICEVCKIECHKQLNCIKCNFIICFKCATLPYKAMYKYDKHFLTVLCGEEINENDCCEVCERDLRDTCIKVFYWCKECCTTFHTECLFGEDPYMKPGQSYYTMGKEFQIFGKSNISRPFCH</sequence>
<proteinExistence type="predicted"/>
<gene>
    <name evidence="3" type="ORF">EUTSA_v10023926mg</name>
</gene>
<dbReference type="EMBL" id="KI517881">
    <property type="protein sequence ID" value="ESQ29230.1"/>
    <property type="molecule type" value="Genomic_DNA"/>
</dbReference>
<organism evidence="3 4">
    <name type="scientific">Eutrema salsugineum</name>
    <name type="common">Saltwater cress</name>
    <name type="synonym">Sisymbrium salsugineum</name>
    <dbReference type="NCBI Taxonomy" id="72664"/>
    <lineage>
        <taxon>Eukaryota</taxon>
        <taxon>Viridiplantae</taxon>
        <taxon>Streptophyta</taxon>
        <taxon>Embryophyta</taxon>
        <taxon>Tracheophyta</taxon>
        <taxon>Spermatophyta</taxon>
        <taxon>Magnoliopsida</taxon>
        <taxon>eudicotyledons</taxon>
        <taxon>Gunneridae</taxon>
        <taxon>Pentapetalae</taxon>
        <taxon>rosids</taxon>
        <taxon>malvids</taxon>
        <taxon>Brassicales</taxon>
        <taxon>Brassicaceae</taxon>
        <taxon>Eutremeae</taxon>
        <taxon>Eutrema</taxon>
    </lineage>
</organism>
<feature type="domain" description="DC1" evidence="2">
    <location>
        <begin position="416"/>
        <end position="464"/>
    </location>
</feature>
<dbReference type="InterPro" id="IPR053192">
    <property type="entry name" value="Vacuole_Formation_Reg"/>
</dbReference>
<keyword evidence="1" id="KW-0677">Repeat</keyword>
<feature type="domain" description="DC1" evidence="2">
    <location>
        <begin position="162"/>
        <end position="208"/>
    </location>
</feature>
<dbReference type="eggNOG" id="ENOG502SFKZ">
    <property type="taxonomic scope" value="Eukaryota"/>
</dbReference>
<feature type="domain" description="DC1" evidence="2">
    <location>
        <begin position="359"/>
        <end position="406"/>
    </location>
</feature>
<dbReference type="InterPro" id="IPR004146">
    <property type="entry name" value="DC1"/>
</dbReference>
<dbReference type="Proteomes" id="UP000030689">
    <property type="component" value="Unassembled WGS sequence"/>
</dbReference>
<evidence type="ECO:0000313" key="4">
    <source>
        <dbReference type="Proteomes" id="UP000030689"/>
    </source>
</evidence>
<dbReference type="PANTHER" id="PTHR32410:SF181">
    <property type="entry name" value="CYSTEINE_HISTIDINE-RICH C1 DOMAIN FAMILY PROTEIN"/>
    <property type="match status" value="1"/>
</dbReference>
<dbReference type="KEGG" id="eus:EUTSA_v10023926mg"/>
<dbReference type="Gramene" id="ESQ29230">
    <property type="protein sequence ID" value="ESQ29230"/>
    <property type="gene ID" value="EUTSA_v10023926mg"/>
</dbReference>
<dbReference type="Pfam" id="PF03107">
    <property type="entry name" value="C1_2"/>
    <property type="match status" value="5"/>
</dbReference>
<keyword evidence="4" id="KW-1185">Reference proteome</keyword>
<protein>
    <recommendedName>
        <fullName evidence="2">DC1 domain-containing protein</fullName>
    </recommendedName>
</protein>
<reference evidence="3 4" key="1">
    <citation type="journal article" date="2013" name="Front. Plant Sci.">
        <title>The Reference Genome of the Halophytic Plant Eutrema salsugineum.</title>
        <authorList>
            <person name="Yang R."/>
            <person name="Jarvis D.E."/>
            <person name="Chen H."/>
            <person name="Beilstein M.A."/>
            <person name="Grimwood J."/>
            <person name="Jenkins J."/>
            <person name="Shu S."/>
            <person name="Prochnik S."/>
            <person name="Xin M."/>
            <person name="Ma C."/>
            <person name="Schmutz J."/>
            <person name="Wing R.A."/>
            <person name="Mitchell-Olds T."/>
            <person name="Schumaker K.S."/>
            <person name="Wang X."/>
        </authorList>
    </citation>
    <scope>NUCLEOTIDE SEQUENCE [LARGE SCALE GENOMIC DNA]</scope>
</reference>
<dbReference type="SUPFAM" id="SSF57889">
    <property type="entry name" value="Cysteine-rich domain"/>
    <property type="match status" value="3"/>
</dbReference>
<feature type="domain" description="DC1" evidence="2">
    <location>
        <begin position="220"/>
        <end position="264"/>
    </location>
</feature>
<feature type="non-terminal residue" evidence="3">
    <location>
        <position position="1"/>
    </location>
</feature>
<evidence type="ECO:0000313" key="3">
    <source>
        <dbReference type="EMBL" id="ESQ29230.1"/>
    </source>
</evidence>
<accession>V4JV15</accession>
<name>V4JV15_EUTSA</name>
<feature type="domain" description="DC1" evidence="2">
    <location>
        <begin position="274"/>
        <end position="321"/>
    </location>
</feature>